<protein>
    <submittedName>
        <fullName evidence="1">Uncharacterized protein</fullName>
    </submittedName>
</protein>
<dbReference type="EMBL" id="CAHIKZ030005121">
    <property type="protein sequence ID" value="CAE1319747.1"/>
    <property type="molecule type" value="Genomic_DNA"/>
</dbReference>
<reference evidence="1" key="1">
    <citation type="submission" date="2021-01" db="EMBL/GenBank/DDBJ databases">
        <authorList>
            <person name="Li R."/>
            <person name="Bekaert M."/>
        </authorList>
    </citation>
    <scope>NUCLEOTIDE SEQUENCE</scope>
    <source>
        <strain evidence="1">Farmed</strain>
    </source>
</reference>
<proteinExistence type="predicted"/>
<name>A0A812E7Z1_ACAPH</name>
<organism evidence="1 2">
    <name type="scientific">Acanthosepion pharaonis</name>
    <name type="common">Pharaoh cuttlefish</name>
    <name type="synonym">Sepia pharaonis</name>
    <dbReference type="NCBI Taxonomy" id="158019"/>
    <lineage>
        <taxon>Eukaryota</taxon>
        <taxon>Metazoa</taxon>
        <taxon>Spiralia</taxon>
        <taxon>Lophotrochozoa</taxon>
        <taxon>Mollusca</taxon>
        <taxon>Cephalopoda</taxon>
        <taxon>Coleoidea</taxon>
        <taxon>Decapodiformes</taxon>
        <taxon>Sepiida</taxon>
        <taxon>Sepiina</taxon>
        <taxon>Sepiidae</taxon>
        <taxon>Acanthosepion</taxon>
    </lineage>
</organism>
<dbReference type="Proteomes" id="UP000597762">
    <property type="component" value="Unassembled WGS sequence"/>
</dbReference>
<comment type="caution">
    <text evidence="1">The sequence shown here is derived from an EMBL/GenBank/DDBJ whole genome shotgun (WGS) entry which is preliminary data.</text>
</comment>
<sequence>MGCSRPLPFRSPLWADRDHSDFVRHYGLIETMPITSADMLPRTFPFRPSDRDHPHFVRRYGLIETIPFRPPLWADRDHPISSAIIRNHAYYVPPICVDRDHPHFVPLLWADRDHPPFGLIRPPLWADRDHPHFVRHYKLIKTIPISPSHFVRHYGLIETIPISSAIWAGTTPFRRHYGLIRPRFRPPLWADRDHPISSALWADRDQHHFVRRYGLIETTPISSDIMG</sequence>
<dbReference type="AlphaFoldDB" id="A0A812E7Z1"/>
<evidence type="ECO:0000313" key="2">
    <source>
        <dbReference type="Proteomes" id="UP000597762"/>
    </source>
</evidence>
<keyword evidence="2" id="KW-1185">Reference proteome</keyword>
<gene>
    <name evidence="1" type="ORF">SPHA_70069</name>
</gene>
<accession>A0A812E7Z1</accession>
<evidence type="ECO:0000313" key="1">
    <source>
        <dbReference type="EMBL" id="CAE1319747.1"/>
    </source>
</evidence>